<reference evidence="1 2" key="1">
    <citation type="submission" date="2024-02" db="EMBL/GenBank/DDBJ databases">
        <title>de novo genome assembly of Solanum bulbocastanum strain 11H21.</title>
        <authorList>
            <person name="Hosaka A.J."/>
        </authorList>
    </citation>
    <scope>NUCLEOTIDE SEQUENCE [LARGE SCALE GENOMIC DNA]</scope>
    <source>
        <tissue evidence="1">Young leaves</tissue>
    </source>
</reference>
<dbReference type="Proteomes" id="UP001371456">
    <property type="component" value="Unassembled WGS sequence"/>
</dbReference>
<dbReference type="EMBL" id="JBANQN010000010">
    <property type="protein sequence ID" value="KAK6777903.1"/>
    <property type="molecule type" value="Genomic_DNA"/>
</dbReference>
<keyword evidence="2" id="KW-1185">Reference proteome</keyword>
<proteinExistence type="predicted"/>
<evidence type="ECO:0000313" key="2">
    <source>
        <dbReference type="Proteomes" id="UP001371456"/>
    </source>
</evidence>
<name>A0AAN8SY01_SOLBU</name>
<dbReference type="AlphaFoldDB" id="A0AAN8SY01"/>
<gene>
    <name evidence="1" type="ORF">RDI58_024621</name>
</gene>
<sequence>MFGGDRFASFFKNQDDSIFFKEKMGMGVFVVSGHDKDQISEVPFQYCAMEPNILTLNQSPKVEILQVQPPGVGGLLLAKPNTIFFGVKRKAITLTEEVVDKPSLSSAQVKNFT</sequence>
<organism evidence="1 2">
    <name type="scientific">Solanum bulbocastanum</name>
    <name type="common">Wild potato</name>
    <dbReference type="NCBI Taxonomy" id="147425"/>
    <lineage>
        <taxon>Eukaryota</taxon>
        <taxon>Viridiplantae</taxon>
        <taxon>Streptophyta</taxon>
        <taxon>Embryophyta</taxon>
        <taxon>Tracheophyta</taxon>
        <taxon>Spermatophyta</taxon>
        <taxon>Magnoliopsida</taxon>
        <taxon>eudicotyledons</taxon>
        <taxon>Gunneridae</taxon>
        <taxon>Pentapetalae</taxon>
        <taxon>asterids</taxon>
        <taxon>lamiids</taxon>
        <taxon>Solanales</taxon>
        <taxon>Solanaceae</taxon>
        <taxon>Solanoideae</taxon>
        <taxon>Solaneae</taxon>
        <taxon>Solanum</taxon>
    </lineage>
</organism>
<evidence type="ECO:0000313" key="1">
    <source>
        <dbReference type="EMBL" id="KAK6777903.1"/>
    </source>
</evidence>
<accession>A0AAN8SY01</accession>
<comment type="caution">
    <text evidence="1">The sequence shown here is derived from an EMBL/GenBank/DDBJ whole genome shotgun (WGS) entry which is preliminary data.</text>
</comment>
<protein>
    <submittedName>
        <fullName evidence="1">Uncharacterized protein</fullName>
    </submittedName>
</protein>